<accession>A0A2T7CH23</accession>
<dbReference type="Proteomes" id="UP000244336">
    <property type="component" value="Chromosome 9"/>
</dbReference>
<dbReference type="Gramene" id="PUZ42553">
    <property type="protein sequence ID" value="PUZ42553"/>
    <property type="gene ID" value="GQ55_9G591600"/>
</dbReference>
<protein>
    <submittedName>
        <fullName evidence="2">Uncharacterized protein</fullName>
    </submittedName>
</protein>
<dbReference type="AlphaFoldDB" id="A0A2T7CH23"/>
<dbReference type="EMBL" id="CM009757">
    <property type="protein sequence ID" value="PUZ42553.1"/>
    <property type="molecule type" value="Genomic_DNA"/>
</dbReference>
<evidence type="ECO:0000256" key="1">
    <source>
        <dbReference type="SAM" id="MobiDB-lite"/>
    </source>
</evidence>
<gene>
    <name evidence="2" type="ORF">GQ55_9G591600</name>
</gene>
<keyword evidence="3" id="KW-1185">Reference proteome</keyword>
<proteinExistence type="predicted"/>
<sequence length="148" mass="15568">MNLPAPAWSTVSLPNTRGGQAGNPTCADGGRVRARVHDRTSAVGHRRPEQPKPSQAAEASGRADRPSAATRTTHRLPPRAVGRRSRRDPLSPAPARRRVPGVSKCERLLSGWVGFGRGRGPPCQGRLAAVGRPAPATSAAYYAAARLG</sequence>
<feature type="compositionally biased region" description="Basic residues" evidence="1">
    <location>
        <begin position="72"/>
        <end position="86"/>
    </location>
</feature>
<reference evidence="2 3" key="1">
    <citation type="submission" date="2018-04" db="EMBL/GenBank/DDBJ databases">
        <title>WGS assembly of Panicum hallii var. hallii HAL2.</title>
        <authorList>
            <person name="Lovell J."/>
            <person name="Jenkins J."/>
            <person name="Lowry D."/>
            <person name="Mamidi S."/>
            <person name="Sreedasyam A."/>
            <person name="Weng X."/>
            <person name="Barry K."/>
            <person name="Bonette J."/>
            <person name="Campitelli B."/>
            <person name="Daum C."/>
            <person name="Gordon S."/>
            <person name="Gould B."/>
            <person name="Lipzen A."/>
            <person name="MacQueen A."/>
            <person name="Palacio-Mejia J."/>
            <person name="Plott C."/>
            <person name="Shakirov E."/>
            <person name="Shu S."/>
            <person name="Yoshinaga Y."/>
            <person name="Zane M."/>
            <person name="Rokhsar D."/>
            <person name="Grimwood J."/>
            <person name="Schmutz J."/>
            <person name="Juenger T."/>
        </authorList>
    </citation>
    <scope>NUCLEOTIDE SEQUENCE [LARGE SCALE GENOMIC DNA]</scope>
    <source>
        <strain evidence="3">cv. HAL2</strain>
    </source>
</reference>
<organism evidence="2 3">
    <name type="scientific">Panicum hallii var. hallii</name>
    <dbReference type="NCBI Taxonomy" id="1504633"/>
    <lineage>
        <taxon>Eukaryota</taxon>
        <taxon>Viridiplantae</taxon>
        <taxon>Streptophyta</taxon>
        <taxon>Embryophyta</taxon>
        <taxon>Tracheophyta</taxon>
        <taxon>Spermatophyta</taxon>
        <taxon>Magnoliopsida</taxon>
        <taxon>Liliopsida</taxon>
        <taxon>Poales</taxon>
        <taxon>Poaceae</taxon>
        <taxon>PACMAD clade</taxon>
        <taxon>Panicoideae</taxon>
        <taxon>Panicodae</taxon>
        <taxon>Paniceae</taxon>
        <taxon>Panicinae</taxon>
        <taxon>Panicum</taxon>
        <taxon>Panicum sect. Panicum</taxon>
    </lineage>
</organism>
<name>A0A2T7CH23_9POAL</name>
<feature type="region of interest" description="Disordered" evidence="1">
    <location>
        <begin position="1"/>
        <end position="102"/>
    </location>
</feature>
<evidence type="ECO:0000313" key="2">
    <source>
        <dbReference type="EMBL" id="PUZ42553.1"/>
    </source>
</evidence>
<feature type="compositionally biased region" description="Polar residues" evidence="1">
    <location>
        <begin position="9"/>
        <end position="18"/>
    </location>
</feature>
<evidence type="ECO:0000313" key="3">
    <source>
        <dbReference type="Proteomes" id="UP000244336"/>
    </source>
</evidence>
<feature type="compositionally biased region" description="Basic and acidic residues" evidence="1">
    <location>
        <begin position="35"/>
        <end position="50"/>
    </location>
</feature>